<keyword evidence="2 6" id="KW-0238">DNA-binding</keyword>
<evidence type="ECO:0000313" key="6">
    <source>
        <dbReference type="EMBL" id="SED58382.1"/>
    </source>
</evidence>
<evidence type="ECO:0000256" key="3">
    <source>
        <dbReference type="ARBA" id="ARBA00023163"/>
    </source>
</evidence>
<dbReference type="Gene3D" id="3.30.450.40">
    <property type="match status" value="1"/>
</dbReference>
<dbReference type="InterPro" id="IPR036390">
    <property type="entry name" value="WH_DNA-bd_sf"/>
</dbReference>
<keyword evidence="7" id="KW-1185">Reference proteome</keyword>
<dbReference type="SUPFAM" id="SSF46785">
    <property type="entry name" value="Winged helix' DNA-binding domain"/>
    <property type="match status" value="1"/>
</dbReference>
<dbReference type="EMBL" id="FNTX01000001">
    <property type="protein sequence ID" value="SED58382.1"/>
    <property type="molecule type" value="Genomic_DNA"/>
</dbReference>
<dbReference type="SUPFAM" id="SSF55781">
    <property type="entry name" value="GAF domain-like"/>
    <property type="match status" value="1"/>
</dbReference>
<reference evidence="7" key="1">
    <citation type="submission" date="2016-10" db="EMBL/GenBank/DDBJ databases">
        <authorList>
            <person name="Varghese N."/>
            <person name="Submissions S."/>
        </authorList>
    </citation>
    <scope>NUCLEOTIDE SEQUENCE [LARGE SCALE GENOMIC DNA]</scope>
    <source>
        <strain evidence="7">DSM 21368</strain>
    </source>
</reference>
<dbReference type="PROSITE" id="PS51077">
    <property type="entry name" value="HTH_ICLR"/>
    <property type="match status" value="1"/>
</dbReference>
<dbReference type="InterPro" id="IPR005471">
    <property type="entry name" value="Tscrpt_reg_IclR_N"/>
</dbReference>
<dbReference type="OrthoDB" id="4068713at2"/>
<sequence>MAALALRDRVPTVVGVSTRKASVGVQSVHRALDVLEVVTRSGPLGVTQIGQLVGLPPSTAHGLIHTLTMRNYLVRVRGGYALGPAAIGSGSWHDHAAKLVAHVDPILVSLSARAQLASTATVLVGREARIVASTPSPGVLGMRVEHDVWKDPLKLATGWVLVAFGDRKHWGDYIARTDLSPRLYPSWRQVFAQIREHGLALNPTRDPRSAVSIAMPVRARNGEVLCSLGLFTPAYLAADVMNPAALDMLYEACSEASQAFGGEVNRPAPPDFAALRRHLPDNLLHSDHLSRHRDSTDEGDLDEQ</sequence>
<protein>
    <submittedName>
        <fullName evidence="6">DNA-binding transcriptional regulator, IclR family</fullName>
    </submittedName>
</protein>
<evidence type="ECO:0000259" key="5">
    <source>
        <dbReference type="PROSITE" id="PS51078"/>
    </source>
</evidence>
<dbReference type="PANTHER" id="PTHR30136">
    <property type="entry name" value="HELIX-TURN-HELIX TRANSCRIPTIONAL REGULATOR, ICLR FAMILY"/>
    <property type="match status" value="1"/>
</dbReference>
<dbReference type="Gene3D" id="1.10.10.10">
    <property type="entry name" value="Winged helix-like DNA-binding domain superfamily/Winged helix DNA-binding domain"/>
    <property type="match status" value="1"/>
</dbReference>
<keyword evidence="3" id="KW-0804">Transcription</keyword>
<feature type="domain" description="HTH iclR-type" evidence="4">
    <location>
        <begin position="25"/>
        <end position="84"/>
    </location>
</feature>
<proteinExistence type="predicted"/>
<evidence type="ECO:0000256" key="1">
    <source>
        <dbReference type="ARBA" id="ARBA00023015"/>
    </source>
</evidence>
<organism evidence="6 7">
    <name type="scientific">Ruania alba</name>
    <dbReference type="NCBI Taxonomy" id="648782"/>
    <lineage>
        <taxon>Bacteria</taxon>
        <taxon>Bacillati</taxon>
        <taxon>Actinomycetota</taxon>
        <taxon>Actinomycetes</taxon>
        <taxon>Micrococcales</taxon>
        <taxon>Ruaniaceae</taxon>
        <taxon>Ruania</taxon>
    </lineage>
</organism>
<gene>
    <name evidence="6" type="ORF">SAMN04488554_0202</name>
</gene>
<evidence type="ECO:0000259" key="4">
    <source>
        <dbReference type="PROSITE" id="PS51077"/>
    </source>
</evidence>
<dbReference type="PANTHER" id="PTHR30136:SF35">
    <property type="entry name" value="HTH-TYPE TRANSCRIPTIONAL REGULATOR RV1719"/>
    <property type="match status" value="1"/>
</dbReference>
<dbReference type="GO" id="GO:0003700">
    <property type="term" value="F:DNA-binding transcription factor activity"/>
    <property type="evidence" value="ECO:0007669"/>
    <property type="project" value="TreeGrafter"/>
</dbReference>
<dbReference type="GO" id="GO:0003677">
    <property type="term" value="F:DNA binding"/>
    <property type="evidence" value="ECO:0007669"/>
    <property type="project" value="UniProtKB-KW"/>
</dbReference>
<dbReference type="AlphaFoldDB" id="A0A1H5BV36"/>
<keyword evidence="1" id="KW-0805">Transcription regulation</keyword>
<dbReference type="Proteomes" id="UP000199220">
    <property type="component" value="Unassembled WGS sequence"/>
</dbReference>
<dbReference type="InterPro" id="IPR029016">
    <property type="entry name" value="GAF-like_dom_sf"/>
</dbReference>
<dbReference type="PROSITE" id="PS51078">
    <property type="entry name" value="ICLR_ED"/>
    <property type="match status" value="1"/>
</dbReference>
<dbReference type="InterPro" id="IPR014757">
    <property type="entry name" value="Tscrpt_reg_IclR_C"/>
</dbReference>
<dbReference type="InterPro" id="IPR036388">
    <property type="entry name" value="WH-like_DNA-bd_sf"/>
</dbReference>
<dbReference type="SMART" id="SM00346">
    <property type="entry name" value="HTH_ICLR"/>
    <property type="match status" value="1"/>
</dbReference>
<dbReference type="STRING" id="648782.SAMN04488554_0202"/>
<name>A0A1H5BV36_9MICO</name>
<dbReference type="Pfam" id="PF09339">
    <property type="entry name" value="HTH_IclR"/>
    <property type="match status" value="1"/>
</dbReference>
<feature type="domain" description="IclR-ED" evidence="5">
    <location>
        <begin position="85"/>
        <end position="262"/>
    </location>
</feature>
<accession>A0A1H5BV36</accession>
<dbReference type="GO" id="GO:0045892">
    <property type="term" value="P:negative regulation of DNA-templated transcription"/>
    <property type="evidence" value="ECO:0007669"/>
    <property type="project" value="TreeGrafter"/>
</dbReference>
<evidence type="ECO:0000256" key="2">
    <source>
        <dbReference type="ARBA" id="ARBA00023125"/>
    </source>
</evidence>
<evidence type="ECO:0000313" key="7">
    <source>
        <dbReference type="Proteomes" id="UP000199220"/>
    </source>
</evidence>
<dbReference type="Pfam" id="PF01614">
    <property type="entry name" value="IclR_C"/>
    <property type="match status" value="1"/>
</dbReference>
<dbReference type="InterPro" id="IPR050707">
    <property type="entry name" value="HTH_MetabolicPath_Reg"/>
</dbReference>